<dbReference type="Proteomes" id="UP000254280">
    <property type="component" value="Unassembled WGS sequence"/>
</dbReference>
<proteinExistence type="predicted"/>
<gene>
    <name evidence="1" type="ORF">NCTC10699_00123</name>
</gene>
<evidence type="ECO:0000313" key="2">
    <source>
        <dbReference type="Proteomes" id="UP000254280"/>
    </source>
</evidence>
<dbReference type="EMBL" id="UGSS01000002">
    <property type="protein sequence ID" value="SUB32543.1"/>
    <property type="molecule type" value="Genomic_DNA"/>
</dbReference>
<dbReference type="Gene3D" id="3.40.50.12580">
    <property type="match status" value="1"/>
</dbReference>
<protein>
    <submittedName>
        <fullName evidence="1">Uncharacterized protein</fullName>
    </submittedName>
</protein>
<name>A0A379B1P4_9PAST</name>
<organism evidence="1 2">
    <name type="scientific">[Pasteurella] mairii</name>
    <dbReference type="NCBI Taxonomy" id="757"/>
    <lineage>
        <taxon>Bacteria</taxon>
        <taxon>Pseudomonadati</taxon>
        <taxon>Pseudomonadota</taxon>
        <taxon>Gammaproteobacteria</taxon>
        <taxon>Pasteurellales</taxon>
        <taxon>Pasteurellaceae</taxon>
    </lineage>
</organism>
<dbReference type="OrthoDB" id="7806295at2"/>
<keyword evidence="2" id="KW-1185">Reference proteome</keyword>
<dbReference type="AlphaFoldDB" id="A0A379B1P4"/>
<evidence type="ECO:0000313" key="1">
    <source>
        <dbReference type="EMBL" id="SUB32543.1"/>
    </source>
</evidence>
<accession>A0A379B1P4</accession>
<dbReference type="InterPro" id="IPR043148">
    <property type="entry name" value="TagF_C"/>
</dbReference>
<sequence>MSNFEYYIYLDSKILGTARQITVYFEQGIFSPKDTLILIKKYKHKSAKRIADIFTASCLNFRFISMGDLDNLKQGILFYPFNAQSNVRAVANRKLTHVFITHGESSKISSVKPIIRIYDYVITAGQAGIDRFIAHGIFTQHDIKLGKFIKMGDTFIGKTGLNTLGHGKPCLFYAPTWEGGIEQENYSSLDNILLVAYTLRELASQYRTNEVVIRPHPNTGHRLKNYRQKLLALIRYLSANGLEPAVFTKNFTASWLENLQFKRYNVKKLTDLSSYTARFALCDISAIETQLLNENIPYHLYWDQTKHPNAFVDATIYENTRFVQKEQRFITLTAEQIDDMKFKHYLIDEKINTITLSQRITILLHKIYGGTIL</sequence>
<reference evidence="1 2" key="1">
    <citation type="submission" date="2018-06" db="EMBL/GenBank/DDBJ databases">
        <authorList>
            <consortium name="Pathogen Informatics"/>
            <person name="Doyle S."/>
        </authorList>
    </citation>
    <scope>NUCLEOTIDE SEQUENCE [LARGE SCALE GENOMIC DNA]</scope>
    <source>
        <strain evidence="1 2">NCTC10699</strain>
    </source>
</reference>